<evidence type="ECO:0000256" key="4">
    <source>
        <dbReference type="ARBA" id="ARBA00023136"/>
    </source>
</evidence>
<dbReference type="STRING" id="47855.GA0070606_2342"/>
<evidence type="ECO:0008006" key="8">
    <source>
        <dbReference type="Google" id="ProtNLM"/>
    </source>
</evidence>
<comment type="subcellular location">
    <subcellularLocation>
        <location evidence="1">Membrane</location>
        <topology evidence="1">Multi-pass membrane protein</topology>
    </subcellularLocation>
</comment>
<evidence type="ECO:0000313" key="7">
    <source>
        <dbReference type="Proteomes" id="UP000199001"/>
    </source>
</evidence>
<reference evidence="7" key="1">
    <citation type="submission" date="2016-06" db="EMBL/GenBank/DDBJ databases">
        <authorList>
            <person name="Varghese N."/>
            <person name="Submissions Spin"/>
        </authorList>
    </citation>
    <scope>NUCLEOTIDE SEQUENCE [LARGE SCALE GENOMIC DNA]</scope>
    <source>
        <strain evidence="7">DSM 43903</strain>
    </source>
</reference>
<feature type="transmembrane region" description="Helical" evidence="5">
    <location>
        <begin position="239"/>
        <end position="262"/>
    </location>
</feature>
<dbReference type="RefSeq" id="WP_091097765.1">
    <property type="nucleotide sequence ID" value="NZ_FMHZ01000002.1"/>
</dbReference>
<feature type="transmembrane region" description="Helical" evidence="5">
    <location>
        <begin position="212"/>
        <end position="232"/>
    </location>
</feature>
<dbReference type="EMBL" id="FMHZ01000002">
    <property type="protein sequence ID" value="SCL54808.1"/>
    <property type="molecule type" value="Genomic_DNA"/>
</dbReference>
<sequence>MDEESRSRLRTAGLLLGTLLLATAFIAAYVGALHQPTPRDVPVGVVRGDQKAEAVLDAVRNQTDRIKAVGYADPGAAADGLATREVYAVLTSTAEGGLALATASAAAPAATDVVVQVLGTAARQAELPLRVTDDVPVAEADPRGLVPFYLAVGYVLGGYLASTVLGLAGGTTPRGPRRAALRLAALAAYSVVLGIVGAVVVGPVIGVWDHDLAGVAAAGALAVFAAAAAAAAVQGWLGLLGTGLVILLLVVLGNPGSGGIYAPEFLPAWLRGMHRWNVPGLATDLLKSVVYFDRRSTGWSVTGLALWCVLGAAGLLTAGVFRGRRAAARRSGRPASAPD</sequence>
<accession>A0A1C6ULH3</accession>
<keyword evidence="7" id="KW-1185">Reference proteome</keyword>
<evidence type="ECO:0000313" key="6">
    <source>
        <dbReference type="EMBL" id="SCL54808.1"/>
    </source>
</evidence>
<keyword evidence="4 5" id="KW-0472">Membrane</keyword>
<protein>
    <recommendedName>
        <fullName evidence="8">DUF3533 domain-containing protein</fullName>
    </recommendedName>
</protein>
<dbReference type="InterPro" id="IPR051328">
    <property type="entry name" value="T7SS_ABC-Transporter"/>
</dbReference>
<evidence type="ECO:0000256" key="3">
    <source>
        <dbReference type="ARBA" id="ARBA00022989"/>
    </source>
</evidence>
<dbReference type="PANTHER" id="PTHR43077:SF5">
    <property type="entry name" value="PHAGE INFECTION PROTEIN"/>
    <property type="match status" value="1"/>
</dbReference>
<proteinExistence type="predicted"/>
<keyword evidence="2 5" id="KW-0812">Transmembrane</keyword>
<feature type="transmembrane region" description="Helical" evidence="5">
    <location>
        <begin position="180"/>
        <end position="206"/>
    </location>
</feature>
<keyword evidence="3 5" id="KW-1133">Transmembrane helix</keyword>
<dbReference type="Proteomes" id="UP000199001">
    <property type="component" value="Unassembled WGS sequence"/>
</dbReference>
<feature type="transmembrane region" description="Helical" evidence="5">
    <location>
        <begin position="12"/>
        <end position="32"/>
    </location>
</feature>
<dbReference type="GO" id="GO:0016020">
    <property type="term" value="C:membrane"/>
    <property type="evidence" value="ECO:0007669"/>
    <property type="project" value="UniProtKB-SubCell"/>
</dbReference>
<name>A0A1C6ULH3_9ACTN</name>
<feature type="transmembrane region" description="Helical" evidence="5">
    <location>
        <begin position="299"/>
        <end position="321"/>
    </location>
</feature>
<evidence type="ECO:0000256" key="1">
    <source>
        <dbReference type="ARBA" id="ARBA00004141"/>
    </source>
</evidence>
<organism evidence="6 7">
    <name type="scientific">Micromonospora citrea</name>
    <dbReference type="NCBI Taxonomy" id="47855"/>
    <lineage>
        <taxon>Bacteria</taxon>
        <taxon>Bacillati</taxon>
        <taxon>Actinomycetota</taxon>
        <taxon>Actinomycetes</taxon>
        <taxon>Micromonosporales</taxon>
        <taxon>Micromonosporaceae</taxon>
        <taxon>Micromonospora</taxon>
    </lineage>
</organism>
<evidence type="ECO:0000256" key="5">
    <source>
        <dbReference type="SAM" id="Phobius"/>
    </source>
</evidence>
<gene>
    <name evidence="6" type="ORF">GA0070606_2342</name>
</gene>
<dbReference type="AlphaFoldDB" id="A0A1C6ULH3"/>
<dbReference type="PANTHER" id="PTHR43077">
    <property type="entry name" value="TRANSPORT PERMEASE YVFS-RELATED"/>
    <property type="match status" value="1"/>
</dbReference>
<dbReference type="OrthoDB" id="3217869at2"/>
<evidence type="ECO:0000256" key="2">
    <source>
        <dbReference type="ARBA" id="ARBA00022692"/>
    </source>
</evidence>
<feature type="transmembrane region" description="Helical" evidence="5">
    <location>
        <begin position="148"/>
        <end position="168"/>
    </location>
</feature>